<dbReference type="Pfam" id="PF01135">
    <property type="entry name" value="PCMT"/>
    <property type="match status" value="1"/>
</dbReference>
<dbReference type="InParanoid" id="C7QDV3"/>
<name>C7QDV3_CATAD</name>
<dbReference type="RefSeq" id="WP_015794456.1">
    <property type="nucleotide sequence ID" value="NC_013131.1"/>
</dbReference>
<keyword evidence="2" id="KW-1185">Reference proteome</keyword>
<organism evidence="1 2">
    <name type="scientific">Catenulispora acidiphila (strain DSM 44928 / JCM 14897 / NBRC 102108 / NRRL B-24433 / ID139908)</name>
    <dbReference type="NCBI Taxonomy" id="479433"/>
    <lineage>
        <taxon>Bacteria</taxon>
        <taxon>Bacillati</taxon>
        <taxon>Actinomycetota</taxon>
        <taxon>Actinomycetes</taxon>
        <taxon>Catenulisporales</taxon>
        <taxon>Catenulisporaceae</taxon>
        <taxon>Catenulispora</taxon>
    </lineage>
</organism>
<accession>C7QDV3</accession>
<evidence type="ECO:0000313" key="2">
    <source>
        <dbReference type="Proteomes" id="UP000000851"/>
    </source>
</evidence>
<proteinExistence type="predicted"/>
<dbReference type="OrthoDB" id="484536at2"/>
<dbReference type="Proteomes" id="UP000000851">
    <property type="component" value="Chromosome"/>
</dbReference>
<dbReference type="PANTHER" id="PTHR43167:SF1">
    <property type="entry name" value="PUTATIVE (AFU_ORTHOLOGUE AFUA_6G01830)-RELATED"/>
    <property type="match status" value="1"/>
</dbReference>
<protein>
    <submittedName>
        <fullName evidence="1">Transferase</fullName>
    </submittedName>
</protein>
<dbReference type="PANTHER" id="PTHR43167">
    <property type="entry name" value="PUTATIVE (AFU_ORTHOLOGUE AFUA_6G01830)-RELATED"/>
    <property type="match status" value="1"/>
</dbReference>
<gene>
    <name evidence="1" type="ordered locus">Caci_5869</name>
</gene>
<dbReference type="STRING" id="479433.Caci_5869"/>
<dbReference type="SUPFAM" id="SSF53335">
    <property type="entry name" value="S-adenosyl-L-methionine-dependent methyltransferases"/>
    <property type="match status" value="1"/>
</dbReference>
<dbReference type="KEGG" id="cai:Caci_5869"/>
<dbReference type="InterPro" id="IPR029063">
    <property type="entry name" value="SAM-dependent_MTases_sf"/>
</dbReference>
<dbReference type="Gene3D" id="3.40.50.150">
    <property type="entry name" value="Vaccinia Virus protein VP39"/>
    <property type="match status" value="1"/>
</dbReference>
<dbReference type="GO" id="GO:0016740">
    <property type="term" value="F:transferase activity"/>
    <property type="evidence" value="ECO:0007669"/>
    <property type="project" value="UniProtKB-KW"/>
</dbReference>
<dbReference type="CDD" id="cd02440">
    <property type="entry name" value="AdoMet_MTases"/>
    <property type="match status" value="1"/>
</dbReference>
<dbReference type="HOGENOM" id="CLU_122293_0_0_11"/>
<sequence>MHRAFPASVAAAERFAAEAGFTQSCIPEVGRLLSAAAAAKPAGVIAESGTGAGVGTAWLYSGLGPQARLVTVERDRSLADRAAATFADDPRVQVLTGDWRLLEAHAPFDVFFCDGGGKREDPERVVDLLAPGGVLIMDDFTPAADWPPSFEGQIDELRAFYLGHPRLAAAEVLTTPASAAVIATRLA</sequence>
<evidence type="ECO:0000313" key="1">
    <source>
        <dbReference type="EMBL" id="ACU74727.1"/>
    </source>
</evidence>
<keyword evidence="1" id="KW-0808">Transferase</keyword>
<dbReference type="AlphaFoldDB" id="C7QDV3"/>
<dbReference type="eggNOG" id="COG4122">
    <property type="taxonomic scope" value="Bacteria"/>
</dbReference>
<reference evidence="1 2" key="1">
    <citation type="journal article" date="2009" name="Stand. Genomic Sci.">
        <title>Complete genome sequence of Catenulispora acidiphila type strain (ID 139908).</title>
        <authorList>
            <person name="Copeland A."/>
            <person name="Lapidus A."/>
            <person name="Glavina Del Rio T."/>
            <person name="Nolan M."/>
            <person name="Lucas S."/>
            <person name="Chen F."/>
            <person name="Tice H."/>
            <person name="Cheng J.F."/>
            <person name="Bruce D."/>
            <person name="Goodwin L."/>
            <person name="Pitluck S."/>
            <person name="Mikhailova N."/>
            <person name="Pati A."/>
            <person name="Ivanova N."/>
            <person name="Mavromatis K."/>
            <person name="Chen A."/>
            <person name="Palaniappan K."/>
            <person name="Chain P."/>
            <person name="Land M."/>
            <person name="Hauser L."/>
            <person name="Chang Y.J."/>
            <person name="Jeffries C.D."/>
            <person name="Chertkov O."/>
            <person name="Brettin T."/>
            <person name="Detter J.C."/>
            <person name="Han C."/>
            <person name="Ali Z."/>
            <person name="Tindall B.J."/>
            <person name="Goker M."/>
            <person name="Bristow J."/>
            <person name="Eisen J.A."/>
            <person name="Markowitz V."/>
            <person name="Hugenholtz P."/>
            <person name="Kyrpides N.C."/>
            <person name="Klenk H.P."/>
        </authorList>
    </citation>
    <scope>NUCLEOTIDE SEQUENCE [LARGE SCALE GENOMIC DNA]</scope>
    <source>
        <strain evidence="2">DSM 44928 / JCM 14897 / NBRC 102108 / NRRL B-24433 / ID139908</strain>
    </source>
</reference>
<dbReference type="EMBL" id="CP001700">
    <property type="protein sequence ID" value="ACU74727.1"/>
    <property type="molecule type" value="Genomic_DNA"/>
</dbReference>